<dbReference type="InterPro" id="IPR006969">
    <property type="entry name" value="Stig-like"/>
</dbReference>
<dbReference type="InterPro" id="IPR000742">
    <property type="entry name" value="EGF"/>
</dbReference>
<feature type="chain" id="PRO_5001574849" description="EGF-like domain-containing protein" evidence="3">
    <location>
        <begin position="21"/>
        <end position="413"/>
    </location>
</feature>
<keyword evidence="6" id="KW-1185">Reference proteome</keyword>
<dbReference type="STRING" id="1215338.A0A059JCB5"/>
<evidence type="ECO:0000259" key="4">
    <source>
        <dbReference type="SMART" id="SM00181"/>
    </source>
</evidence>
<comment type="similarity">
    <text evidence="1">Belongs to the STIG1 family.</text>
</comment>
<dbReference type="EMBL" id="AOKY01000203">
    <property type="protein sequence ID" value="KDB25439.1"/>
    <property type="molecule type" value="Genomic_DNA"/>
</dbReference>
<dbReference type="PANTHER" id="PTHR33227">
    <property type="entry name" value="STIGMA-SPECIFIC STIG1-LIKE PROTEIN 3"/>
    <property type="match status" value="1"/>
</dbReference>
<evidence type="ECO:0000313" key="5">
    <source>
        <dbReference type="EMBL" id="KDB25439.1"/>
    </source>
</evidence>
<keyword evidence="2 3" id="KW-0732">Signal</keyword>
<accession>A0A059JCB5</accession>
<proteinExistence type="inferred from homology"/>
<evidence type="ECO:0000256" key="2">
    <source>
        <dbReference type="ARBA" id="ARBA00022729"/>
    </source>
</evidence>
<dbReference type="OMA" id="CATRIAF"/>
<dbReference type="PANTHER" id="PTHR33227:SF48">
    <property type="entry name" value="STIGMA-SPECIFIC STIG1-LIKE PROTEIN 4"/>
    <property type="match status" value="1"/>
</dbReference>
<dbReference type="Pfam" id="PF04885">
    <property type="entry name" value="Stig1"/>
    <property type="match status" value="1"/>
</dbReference>
<dbReference type="HOGENOM" id="CLU_696747_0_0_1"/>
<gene>
    <name evidence="5" type="ORF">H109_02732</name>
</gene>
<comment type="caution">
    <text evidence="5">The sequence shown here is derived from an EMBL/GenBank/DDBJ whole genome shotgun (WGS) entry which is preliminary data.</text>
</comment>
<feature type="signal peptide" evidence="3">
    <location>
        <begin position="1"/>
        <end position="20"/>
    </location>
</feature>
<dbReference type="NCBIfam" id="NF041328">
    <property type="entry name" value="C_rich_MXAN6577"/>
    <property type="match status" value="1"/>
</dbReference>
<dbReference type="AlphaFoldDB" id="A0A059JCB5"/>
<evidence type="ECO:0000313" key="6">
    <source>
        <dbReference type="Proteomes" id="UP000024533"/>
    </source>
</evidence>
<sequence length="413" mass="42848">MRKPIVRSGAQPALVLSALAVLHLPPRVKDPAMNVALQRDSLFPSCCATRIAFQLVTSTAVAVASHVEMERRAWVDAAFVQPDQPLVRCGRGKICFGGKCICPPGQIDCSGSCKILWNDENNCGACGASCGSGKACHGGRCVCPGGSTNCYGTCKNLRKDSENCGGCGKACSNGNICDDGRCVCPVGFVNCSGACKNLKSDNLNCGACGKACDNGQTCVDGVCACPSGSTSCSGSCKNLQTDIANCGTCGKACAPGQTCQNGQCECPPGSTLCSGTCKNLLNDNNNCGTCGVVCGAGRTCQNGKCECPPRYNPLFRGIVLARRYARVGNVYVLKELPSAMGHARIPKLIHLTAVAVGSRAVVAIPARAADVCVRHLVVNVTWAILVHAVAKHAQISILQRPQSVFRSGSPLLL</sequence>
<dbReference type="SMART" id="SM00181">
    <property type="entry name" value="EGF"/>
    <property type="match status" value="3"/>
</dbReference>
<evidence type="ECO:0000256" key="1">
    <source>
        <dbReference type="ARBA" id="ARBA00006010"/>
    </source>
</evidence>
<dbReference type="OrthoDB" id="4199702at2759"/>
<feature type="domain" description="EGF-like" evidence="4">
    <location>
        <begin position="248"/>
        <end position="278"/>
    </location>
</feature>
<reference evidence="5 6" key="1">
    <citation type="submission" date="2014-02" db="EMBL/GenBank/DDBJ databases">
        <title>The Genome Sequence of Trichophyton interdigitale MR816.</title>
        <authorList>
            <consortium name="The Broad Institute Genomics Platform"/>
            <person name="Cuomo C.A."/>
            <person name="White T.C."/>
            <person name="Graser Y."/>
            <person name="Martinez-Rossi N."/>
            <person name="Heitman J."/>
            <person name="Young S.K."/>
            <person name="Zeng Q."/>
            <person name="Gargeya S."/>
            <person name="Abouelleil A."/>
            <person name="Alvarado L."/>
            <person name="Chapman S.B."/>
            <person name="Gainer-Dewar J."/>
            <person name="Goldberg J."/>
            <person name="Griggs A."/>
            <person name="Gujja S."/>
            <person name="Hansen M."/>
            <person name="Howarth C."/>
            <person name="Imamovic A."/>
            <person name="Larimer J."/>
            <person name="Martinez D."/>
            <person name="Murphy C."/>
            <person name="Pearson M.D."/>
            <person name="Persinoti G."/>
            <person name="Poon T."/>
            <person name="Priest M."/>
            <person name="Roberts A.D."/>
            <person name="Saif S."/>
            <person name="Shea T.D."/>
            <person name="Sykes S.N."/>
            <person name="Wortman J."/>
            <person name="Nusbaum C."/>
            <person name="Birren B."/>
        </authorList>
    </citation>
    <scope>NUCLEOTIDE SEQUENCE [LARGE SCALE GENOMIC DNA]</scope>
    <source>
        <strain evidence="5 6">MR816</strain>
    </source>
</reference>
<feature type="domain" description="EGF-like" evidence="4">
    <location>
        <begin position="166"/>
        <end position="196"/>
    </location>
</feature>
<name>A0A059JCB5_TRIIM</name>
<protein>
    <recommendedName>
        <fullName evidence="4">EGF-like domain-containing protein</fullName>
    </recommendedName>
</protein>
<dbReference type="Proteomes" id="UP000024533">
    <property type="component" value="Unassembled WGS sequence"/>
</dbReference>
<organism evidence="5 6">
    <name type="scientific">Trichophyton interdigitale (strain MR816)</name>
    <dbReference type="NCBI Taxonomy" id="1215338"/>
    <lineage>
        <taxon>Eukaryota</taxon>
        <taxon>Fungi</taxon>
        <taxon>Dikarya</taxon>
        <taxon>Ascomycota</taxon>
        <taxon>Pezizomycotina</taxon>
        <taxon>Eurotiomycetes</taxon>
        <taxon>Eurotiomycetidae</taxon>
        <taxon>Onygenales</taxon>
        <taxon>Arthrodermataceae</taxon>
        <taxon>Trichophyton</taxon>
    </lineage>
</organism>
<evidence type="ECO:0000256" key="3">
    <source>
        <dbReference type="SAM" id="SignalP"/>
    </source>
</evidence>
<feature type="domain" description="EGF-like" evidence="4">
    <location>
        <begin position="207"/>
        <end position="237"/>
    </location>
</feature>